<proteinExistence type="predicted"/>
<evidence type="ECO:0000256" key="2">
    <source>
        <dbReference type="ARBA" id="ARBA00022840"/>
    </source>
</evidence>
<evidence type="ECO:0000256" key="1">
    <source>
        <dbReference type="ARBA" id="ARBA00022741"/>
    </source>
</evidence>
<protein>
    <submittedName>
        <fullName evidence="4">Pilus assembly protein CpaE</fullName>
    </submittedName>
</protein>
<organism evidence="4 5">
    <name type="scientific">Brachybacterium phenoliresistens</name>
    <dbReference type="NCBI Taxonomy" id="396014"/>
    <lineage>
        <taxon>Bacteria</taxon>
        <taxon>Bacillati</taxon>
        <taxon>Actinomycetota</taxon>
        <taxon>Actinomycetes</taxon>
        <taxon>Micrococcales</taxon>
        <taxon>Dermabacteraceae</taxon>
        <taxon>Brachybacterium</taxon>
    </lineage>
</organism>
<dbReference type="PANTHER" id="PTHR43384:SF6">
    <property type="entry name" value="SEPTUM SITE-DETERMINING PROTEIN MIND HOMOLOG, CHLOROPLASTIC"/>
    <property type="match status" value="1"/>
</dbReference>
<dbReference type="Pfam" id="PF10609">
    <property type="entry name" value="ParA"/>
    <property type="match status" value="1"/>
</dbReference>
<evidence type="ECO:0000256" key="3">
    <source>
        <dbReference type="SAM" id="MobiDB-lite"/>
    </source>
</evidence>
<dbReference type="EMBL" id="JDYK01000012">
    <property type="protein sequence ID" value="EWS80812.1"/>
    <property type="molecule type" value="Genomic_DNA"/>
</dbReference>
<dbReference type="Proteomes" id="UP000023067">
    <property type="component" value="Unassembled WGS sequence"/>
</dbReference>
<keyword evidence="1" id="KW-0547">Nucleotide-binding</keyword>
<dbReference type="GO" id="GO:0051782">
    <property type="term" value="P:negative regulation of cell division"/>
    <property type="evidence" value="ECO:0007669"/>
    <property type="project" value="TreeGrafter"/>
</dbReference>
<dbReference type="PATRIC" id="fig|396014.3.peg.2372"/>
<dbReference type="GO" id="GO:0016887">
    <property type="term" value="F:ATP hydrolysis activity"/>
    <property type="evidence" value="ECO:0007669"/>
    <property type="project" value="TreeGrafter"/>
</dbReference>
<dbReference type="PANTHER" id="PTHR43384">
    <property type="entry name" value="SEPTUM SITE-DETERMINING PROTEIN MIND HOMOLOG, CHLOROPLASTIC-RELATED"/>
    <property type="match status" value="1"/>
</dbReference>
<dbReference type="GO" id="GO:0005829">
    <property type="term" value="C:cytosol"/>
    <property type="evidence" value="ECO:0007669"/>
    <property type="project" value="TreeGrafter"/>
</dbReference>
<dbReference type="InterPro" id="IPR027417">
    <property type="entry name" value="P-loop_NTPase"/>
</dbReference>
<dbReference type="GO" id="GO:0009898">
    <property type="term" value="C:cytoplasmic side of plasma membrane"/>
    <property type="evidence" value="ECO:0007669"/>
    <property type="project" value="TreeGrafter"/>
</dbReference>
<sequence length="403" mass="41742">MIDIVLCASGSDEVRIVHDLAPTGSRARVVRRCADLAETRGAAAAGIGDVVVIDLTVRGLDRDAIADLLRTGAAVVGLRPDSAALGRTDLGLRHVVDSSASVEEILTAIEAAIGEDEEEVDAWTQGPPADPSDDEPRGRILVVWGPAGAPGRSTVAVNLAAEAAAAGTETVLVDADTYAPSLAQMLGVLEEAPGLVAACRASARDTLDARTLAGLLPSLGPGLRLLTGIGVAARWAEVRPSGLDGVWSALRRRGGLVIVDVAANLEEDEELSYDTSAPQRNGAALSALQAADQVLAVVDAEPVGITRLIRERERLEELGVSDLAVLVNRTTSLIPAQRLEELLAGRMPLASLHALPEDSAACHRAAWDGALLAESAPRSPLRRALKELACSPLVQGAPARVAG</sequence>
<dbReference type="SUPFAM" id="SSF52540">
    <property type="entry name" value="P-loop containing nucleoside triphosphate hydrolases"/>
    <property type="match status" value="1"/>
</dbReference>
<dbReference type="RefSeq" id="WP_038372891.1">
    <property type="nucleotide sequence ID" value="NZ_KK069996.1"/>
</dbReference>
<dbReference type="InterPro" id="IPR033756">
    <property type="entry name" value="YlxH/NBP35"/>
</dbReference>
<dbReference type="STRING" id="396014.BF93_01660"/>
<evidence type="ECO:0000313" key="5">
    <source>
        <dbReference type="Proteomes" id="UP000023067"/>
    </source>
</evidence>
<dbReference type="eggNOG" id="COG4963">
    <property type="taxonomic scope" value="Bacteria"/>
</dbReference>
<keyword evidence="5" id="KW-1185">Reference proteome</keyword>
<dbReference type="AlphaFoldDB" id="Z9JSS0"/>
<dbReference type="GO" id="GO:0005524">
    <property type="term" value="F:ATP binding"/>
    <property type="evidence" value="ECO:0007669"/>
    <property type="project" value="UniProtKB-KW"/>
</dbReference>
<evidence type="ECO:0000313" key="4">
    <source>
        <dbReference type="EMBL" id="EWS80812.1"/>
    </source>
</evidence>
<feature type="region of interest" description="Disordered" evidence="3">
    <location>
        <begin position="117"/>
        <end position="137"/>
    </location>
</feature>
<reference evidence="4 5" key="1">
    <citation type="submission" date="2014-02" db="EMBL/GenBank/DDBJ databases">
        <title>Genome sequence of Brachybacterium phenoliresistens strain W13A50.</title>
        <authorList>
            <person name="Wang X."/>
        </authorList>
    </citation>
    <scope>NUCLEOTIDE SEQUENCE [LARGE SCALE GENOMIC DNA]</scope>
    <source>
        <strain evidence="4 5">W13A50</strain>
    </source>
</reference>
<dbReference type="HOGENOM" id="CLU_019561_0_1_11"/>
<dbReference type="Gene3D" id="3.40.50.300">
    <property type="entry name" value="P-loop containing nucleotide triphosphate hydrolases"/>
    <property type="match status" value="1"/>
</dbReference>
<dbReference type="OrthoDB" id="3217709at2"/>
<gene>
    <name evidence="4" type="ORF">BF93_01660</name>
</gene>
<name>Z9JSS0_9MICO</name>
<keyword evidence="2" id="KW-0067">ATP-binding</keyword>
<comment type="caution">
    <text evidence="4">The sequence shown here is derived from an EMBL/GenBank/DDBJ whole genome shotgun (WGS) entry which is preliminary data.</text>
</comment>
<accession>Z9JSS0</accession>
<dbReference type="InterPro" id="IPR050625">
    <property type="entry name" value="ParA/MinD_ATPase"/>
</dbReference>